<comment type="caution">
    <text evidence="12">The sequence shown here is derived from an EMBL/GenBank/DDBJ whole genome shotgun (WGS) entry which is preliminary data.</text>
</comment>
<evidence type="ECO:0000259" key="11">
    <source>
        <dbReference type="Pfam" id="PF07992"/>
    </source>
</evidence>
<dbReference type="SUPFAM" id="SSF51971">
    <property type="entry name" value="Nucleotide-binding domain"/>
    <property type="match status" value="1"/>
</dbReference>
<keyword evidence="6" id="KW-0479">Metal-binding</keyword>
<dbReference type="Pfam" id="PF00724">
    <property type="entry name" value="Oxidored_FMN"/>
    <property type="match status" value="1"/>
</dbReference>
<dbReference type="GO" id="GO:0051536">
    <property type="term" value="F:iron-sulfur cluster binding"/>
    <property type="evidence" value="ECO:0007669"/>
    <property type="project" value="UniProtKB-KW"/>
</dbReference>
<comment type="similarity">
    <text evidence="3">In the N-terminal section; belongs to the NADH:flavin oxidoreductase/NADH oxidase family.</text>
</comment>
<dbReference type="AlphaFoldDB" id="A0A0F9QJM9"/>
<evidence type="ECO:0000256" key="6">
    <source>
        <dbReference type="ARBA" id="ARBA00022723"/>
    </source>
</evidence>
<evidence type="ECO:0000256" key="8">
    <source>
        <dbReference type="ARBA" id="ARBA00023004"/>
    </source>
</evidence>
<keyword evidence="8" id="KW-0408">Iron</keyword>
<protein>
    <recommendedName>
        <fullName evidence="13">NADH:flavin oxidoreductase/NADH oxidase N-terminal domain-containing protein</fullName>
    </recommendedName>
</protein>
<evidence type="ECO:0000256" key="1">
    <source>
        <dbReference type="ARBA" id="ARBA00001917"/>
    </source>
</evidence>
<evidence type="ECO:0000313" key="12">
    <source>
        <dbReference type="EMBL" id="KKN42694.1"/>
    </source>
</evidence>
<dbReference type="Pfam" id="PF07992">
    <property type="entry name" value="Pyr_redox_2"/>
    <property type="match status" value="1"/>
</dbReference>
<name>A0A0F9QJM9_9ZZZZ</name>
<evidence type="ECO:0000256" key="9">
    <source>
        <dbReference type="ARBA" id="ARBA00023014"/>
    </source>
</evidence>
<comment type="cofactor">
    <cofactor evidence="1">
        <name>FMN</name>
        <dbReference type="ChEBI" id="CHEBI:58210"/>
    </cofactor>
</comment>
<dbReference type="Gene3D" id="3.20.20.70">
    <property type="entry name" value="Aldolase class I"/>
    <property type="match status" value="1"/>
</dbReference>
<dbReference type="InterPro" id="IPR036188">
    <property type="entry name" value="FAD/NAD-bd_sf"/>
</dbReference>
<dbReference type="SUPFAM" id="SSF51395">
    <property type="entry name" value="FMN-linked oxidoreductases"/>
    <property type="match status" value="1"/>
</dbReference>
<keyword evidence="7" id="KW-0560">Oxidoreductase</keyword>
<feature type="domain" description="NADH:flavin oxidoreductase/NADH oxidase N-terminal" evidence="10">
    <location>
        <begin position="4"/>
        <end position="354"/>
    </location>
</feature>
<evidence type="ECO:0000256" key="2">
    <source>
        <dbReference type="ARBA" id="ARBA00001966"/>
    </source>
</evidence>
<evidence type="ECO:0000256" key="4">
    <source>
        <dbReference type="ARBA" id="ARBA00022630"/>
    </source>
</evidence>
<dbReference type="GO" id="GO:0046872">
    <property type="term" value="F:metal ion binding"/>
    <property type="evidence" value="ECO:0007669"/>
    <property type="project" value="UniProtKB-KW"/>
</dbReference>
<keyword evidence="5" id="KW-0288">FMN</keyword>
<feature type="domain" description="FAD/NAD(P)-binding" evidence="11">
    <location>
        <begin position="395"/>
        <end position="615"/>
    </location>
</feature>
<evidence type="ECO:0000259" key="10">
    <source>
        <dbReference type="Pfam" id="PF00724"/>
    </source>
</evidence>
<dbReference type="GO" id="GO:0016491">
    <property type="term" value="F:oxidoreductase activity"/>
    <property type="evidence" value="ECO:0007669"/>
    <property type="project" value="UniProtKB-KW"/>
</dbReference>
<dbReference type="Gene3D" id="3.40.50.720">
    <property type="entry name" value="NAD(P)-binding Rossmann-like Domain"/>
    <property type="match status" value="1"/>
</dbReference>
<evidence type="ECO:0000256" key="5">
    <source>
        <dbReference type="ARBA" id="ARBA00022643"/>
    </source>
</evidence>
<proteinExistence type="inferred from homology"/>
<dbReference type="InterPro" id="IPR001155">
    <property type="entry name" value="OxRdtase_FMN_N"/>
</dbReference>
<sequence>MVKLSDPILIRDMEVKNRLGFPPMLTFSSNRKGLPTKATFRVHEQIARGGAGLITFENTSPEPPVTTSFGLAHIGTDDDIPRYKKLTEKIHEYDIKMGMQMGYGGMLALMFSGLINIKMIARGPSTIDPIVATSAHSSMIPGFGDRLKTLGSGIREINIEEIVNLEQNIALAAQRAIKAGFDYVDIHSGHGMLYMAFLSRFYNRRTDEYGGSIENRCRFLVETIEKMRKSMGEKPPIFVRFSGSELYEGGNTIENGKQIAQVLEKAGVDCLDITQGIYIKASHGIEIPTYIDHGGFIHFAEAIKKVVNIPVIGVGRIINPRMADEFIQQDKADIIYMGRQLICDPETPNKYFDGKADDIKFCIGCLQGCRNGVCVYDSYSGAKYTELTPSTELKKIIILGAGIAGMEAARVAKLRGHNVEIFEISNKIGGLMPLVAAEYKKEDFMNMVNYLEIQLTKLGIPIHLNKELTKEQIIGLKPDIIVLATGSDATIPVNLKGKANVLTQDEAILKTKPLGKNLVVWGLDTFWRGGAETAITLDSQGYNIKALVGPELGVAQILRQNDDAGRSFGIYKQLKDRNIPIYTQAKLIDVNGSVKFLDKNKNEVSIQADNLIYCGARITNGKALKDKFEGAAPEIVLIGDCKKPRDIEEAMKDAQTFARKLK</sequence>
<dbReference type="InterPro" id="IPR051793">
    <property type="entry name" value="NADH:flavin_oxidoreductase"/>
</dbReference>
<dbReference type="InterPro" id="IPR013785">
    <property type="entry name" value="Aldolase_TIM"/>
</dbReference>
<evidence type="ECO:0008006" key="13">
    <source>
        <dbReference type="Google" id="ProtNLM"/>
    </source>
</evidence>
<evidence type="ECO:0000256" key="3">
    <source>
        <dbReference type="ARBA" id="ARBA00011048"/>
    </source>
</evidence>
<dbReference type="EMBL" id="LAZR01001563">
    <property type="protein sequence ID" value="KKN42694.1"/>
    <property type="molecule type" value="Genomic_DNA"/>
</dbReference>
<dbReference type="Gene3D" id="3.50.50.60">
    <property type="entry name" value="FAD/NAD(P)-binding domain"/>
    <property type="match status" value="1"/>
</dbReference>
<dbReference type="InterPro" id="IPR023753">
    <property type="entry name" value="FAD/NAD-binding_dom"/>
</dbReference>
<dbReference type="PANTHER" id="PTHR42917:SF2">
    <property type="entry name" value="2,4-DIENOYL-COA REDUCTASE [(2E)-ENOYL-COA-PRODUCING]"/>
    <property type="match status" value="1"/>
</dbReference>
<organism evidence="12">
    <name type="scientific">marine sediment metagenome</name>
    <dbReference type="NCBI Taxonomy" id="412755"/>
    <lineage>
        <taxon>unclassified sequences</taxon>
        <taxon>metagenomes</taxon>
        <taxon>ecological metagenomes</taxon>
    </lineage>
</organism>
<evidence type="ECO:0000256" key="7">
    <source>
        <dbReference type="ARBA" id="ARBA00023002"/>
    </source>
</evidence>
<dbReference type="PANTHER" id="PTHR42917">
    <property type="entry name" value="2,4-DIENOYL-COA REDUCTASE"/>
    <property type="match status" value="1"/>
</dbReference>
<comment type="cofactor">
    <cofactor evidence="2">
        <name>[4Fe-4S] cluster</name>
        <dbReference type="ChEBI" id="CHEBI:49883"/>
    </cofactor>
</comment>
<keyword evidence="9" id="KW-0411">Iron-sulfur</keyword>
<dbReference type="GO" id="GO:0010181">
    <property type="term" value="F:FMN binding"/>
    <property type="evidence" value="ECO:0007669"/>
    <property type="project" value="InterPro"/>
</dbReference>
<reference evidence="12" key="1">
    <citation type="journal article" date="2015" name="Nature">
        <title>Complex archaea that bridge the gap between prokaryotes and eukaryotes.</title>
        <authorList>
            <person name="Spang A."/>
            <person name="Saw J.H."/>
            <person name="Jorgensen S.L."/>
            <person name="Zaremba-Niedzwiedzka K."/>
            <person name="Martijn J."/>
            <person name="Lind A.E."/>
            <person name="van Eijk R."/>
            <person name="Schleper C."/>
            <person name="Guy L."/>
            <person name="Ettema T.J."/>
        </authorList>
    </citation>
    <scope>NUCLEOTIDE SEQUENCE</scope>
</reference>
<dbReference type="CDD" id="cd02803">
    <property type="entry name" value="OYE_like_FMN_family"/>
    <property type="match status" value="1"/>
</dbReference>
<accession>A0A0F9QJM9</accession>
<keyword evidence="4" id="KW-0285">Flavoprotein</keyword>
<gene>
    <name evidence="12" type="ORF">LCGC14_0710670</name>
</gene>